<keyword evidence="7 9" id="KW-0496">Mitochondrion</keyword>
<evidence type="ECO:0000256" key="9">
    <source>
        <dbReference type="RuleBase" id="RU363011"/>
    </source>
</evidence>
<organism evidence="10 11">
    <name type="scientific">Loxostege sticticalis</name>
    <name type="common">Beet webworm moth</name>
    <dbReference type="NCBI Taxonomy" id="481309"/>
    <lineage>
        <taxon>Eukaryota</taxon>
        <taxon>Metazoa</taxon>
        <taxon>Ecdysozoa</taxon>
        <taxon>Arthropoda</taxon>
        <taxon>Hexapoda</taxon>
        <taxon>Insecta</taxon>
        <taxon>Pterygota</taxon>
        <taxon>Neoptera</taxon>
        <taxon>Endopterygota</taxon>
        <taxon>Lepidoptera</taxon>
        <taxon>Glossata</taxon>
        <taxon>Ditrysia</taxon>
        <taxon>Pyraloidea</taxon>
        <taxon>Crambidae</taxon>
        <taxon>Pyraustinae</taxon>
        <taxon>Loxostege</taxon>
    </lineage>
</organism>
<keyword evidence="5 9" id="KW-0999">Mitochondrion inner membrane</keyword>
<evidence type="ECO:0000256" key="5">
    <source>
        <dbReference type="ARBA" id="ARBA00022792"/>
    </source>
</evidence>
<evidence type="ECO:0000256" key="7">
    <source>
        <dbReference type="ARBA" id="ARBA00023128"/>
    </source>
</evidence>
<gene>
    <name evidence="10" type="ORF">ABMA27_008176</name>
</gene>
<proteinExistence type="inferred from homology"/>
<comment type="subunit">
    <text evidence="9">Component of the mitochondrial contact site and cristae organizing system (MICOS) complex.</text>
</comment>
<evidence type="ECO:0000256" key="1">
    <source>
        <dbReference type="ARBA" id="ARBA00002689"/>
    </source>
</evidence>
<evidence type="ECO:0000256" key="3">
    <source>
        <dbReference type="ARBA" id="ARBA00006792"/>
    </source>
</evidence>
<evidence type="ECO:0000256" key="2">
    <source>
        <dbReference type="ARBA" id="ARBA00004434"/>
    </source>
</evidence>
<protein>
    <recommendedName>
        <fullName evidence="9">MICOS complex subunit MIC10</fullName>
    </recommendedName>
</protein>
<dbReference type="PANTHER" id="PTHR21304">
    <property type="entry name" value="MICOS COMPLEX SUBUNIT MIC10"/>
    <property type="match status" value="1"/>
</dbReference>
<dbReference type="Proteomes" id="UP001549920">
    <property type="component" value="Unassembled WGS sequence"/>
</dbReference>
<feature type="transmembrane region" description="Helical" evidence="9">
    <location>
        <begin position="20"/>
        <end position="39"/>
    </location>
</feature>
<evidence type="ECO:0000256" key="6">
    <source>
        <dbReference type="ARBA" id="ARBA00022989"/>
    </source>
</evidence>
<reference evidence="10 11" key="1">
    <citation type="submission" date="2024-06" db="EMBL/GenBank/DDBJ databases">
        <title>A chromosome-level genome assembly of beet webworm, Loxostege sticticalis.</title>
        <authorList>
            <person name="Zhang Y."/>
        </authorList>
    </citation>
    <scope>NUCLEOTIDE SEQUENCE [LARGE SCALE GENOMIC DNA]</scope>
    <source>
        <strain evidence="10">AQ026</strain>
        <tissue evidence="10">Whole body</tissue>
    </source>
</reference>
<evidence type="ECO:0000256" key="8">
    <source>
        <dbReference type="ARBA" id="ARBA00023136"/>
    </source>
</evidence>
<keyword evidence="11" id="KW-1185">Reference proteome</keyword>
<feature type="transmembrane region" description="Helical" evidence="9">
    <location>
        <begin position="78"/>
        <end position="95"/>
    </location>
</feature>
<sequence length="104" mass="11617">MSKPDKRDFEDRYAACFVDFGVKTTVGILIGSMIGSFFMRSYRRWPMVVGGGLGFGMAYTNCENSLNNFLLSMDPKACIIKLVLHLFIYFVIFTAPSGNSPKVP</sequence>
<comment type="subcellular location">
    <subcellularLocation>
        <location evidence="2 9">Mitochondrion inner membrane</location>
        <topology evidence="2 9">Single-pass membrane protein</topology>
    </subcellularLocation>
</comment>
<name>A0ABR3HE95_LOXSC</name>
<evidence type="ECO:0000256" key="4">
    <source>
        <dbReference type="ARBA" id="ARBA00022692"/>
    </source>
</evidence>
<comment type="similarity">
    <text evidence="3 9">Belongs to the MICOS complex subunit Mic10 family.</text>
</comment>
<keyword evidence="6 9" id="KW-1133">Transmembrane helix</keyword>
<dbReference type="EMBL" id="JBEUOH010000021">
    <property type="protein sequence ID" value="KAL0868741.1"/>
    <property type="molecule type" value="Genomic_DNA"/>
</dbReference>
<accession>A0ABR3HE95</accession>
<keyword evidence="8 9" id="KW-0472">Membrane</keyword>
<dbReference type="PANTHER" id="PTHR21304:SF0">
    <property type="entry name" value="MICOS COMPLEX SUBUNIT MIC10"/>
    <property type="match status" value="1"/>
</dbReference>
<dbReference type="Pfam" id="PF04418">
    <property type="entry name" value="DUF543"/>
    <property type="match status" value="1"/>
</dbReference>
<evidence type="ECO:0000313" key="10">
    <source>
        <dbReference type="EMBL" id="KAL0868741.1"/>
    </source>
</evidence>
<comment type="caution">
    <text evidence="9">Lacks conserved residue(s) required for the propagation of feature annotation.</text>
</comment>
<comment type="function">
    <text evidence="1 9">Component of the MICOS complex, a large protein complex of the mitochondrial inner membrane that plays crucial roles in the maintenance of crista junctions, inner membrane architecture, and formation of contact sites to the outer membrane.</text>
</comment>
<keyword evidence="4 9" id="KW-0812">Transmembrane</keyword>
<evidence type="ECO:0000313" key="11">
    <source>
        <dbReference type="Proteomes" id="UP001549920"/>
    </source>
</evidence>
<comment type="caution">
    <text evidence="10">The sequence shown here is derived from an EMBL/GenBank/DDBJ whole genome shotgun (WGS) entry which is preliminary data.</text>
</comment>
<dbReference type="InterPro" id="IPR007512">
    <property type="entry name" value="Mic10"/>
</dbReference>